<dbReference type="Proteomes" id="UP000712600">
    <property type="component" value="Unassembled WGS sequence"/>
</dbReference>
<organism evidence="1 2">
    <name type="scientific">Brassica cretica</name>
    <name type="common">Mustard</name>
    <dbReference type="NCBI Taxonomy" id="69181"/>
    <lineage>
        <taxon>Eukaryota</taxon>
        <taxon>Viridiplantae</taxon>
        <taxon>Streptophyta</taxon>
        <taxon>Embryophyta</taxon>
        <taxon>Tracheophyta</taxon>
        <taxon>Spermatophyta</taxon>
        <taxon>Magnoliopsida</taxon>
        <taxon>eudicotyledons</taxon>
        <taxon>Gunneridae</taxon>
        <taxon>Pentapetalae</taxon>
        <taxon>rosids</taxon>
        <taxon>malvids</taxon>
        <taxon>Brassicales</taxon>
        <taxon>Brassicaceae</taxon>
        <taxon>Brassiceae</taxon>
        <taxon>Brassica</taxon>
    </lineage>
</organism>
<proteinExistence type="predicted"/>
<sequence length="134" mass="14963">MIRYGLQSLRPKIRGNKFSMDILGYRIMFCDLESLFSTRCNTSGLSRGRPYSPAWRPDSFPTRLQLASVRFRRPTLDRQLPSVQVQRLTSPAAYRPAASPNFVAHQCPSQAAKLARPSTSGRACPLAGLSTQFS</sequence>
<accession>A0A8S9QYU8</accession>
<evidence type="ECO:0000313" key="2">
    <source>
        <dbReference type="Proteomes" id="UP000712600"/>
    </source>
</evidence>
<dbReference type="EMBL" id="QGKX02000996">
    <property type="protein sequence ID" value="KAF3555619.1"/>
    <property type="molecule type" value="Genomic_DNA"/>
</dbReference>
<gene>
    <name evidence="1" type="ORF">F2Q69_00011924</name>
</gene>
<dbReference type="AlphaFoldDB" id="A0A8S9QYU8"/>
<name>A0A8S9QYU8_BRACR</name>
<evidence type="ECO:0000313" key="1">
    <source>
        <dbReference type="EMBL" id="KAF3555619.1"/>
    </source>
</evidence>
<comment type="caution">
    <text evidence="1">The sequence shown here is derived from an EMBL/GenBank/DDBJ whole genome shotgun (WGS) entry which is preliminary data.</text>
</comment>
<reference evidence="1" key="1">
    <citation type="submission" date="2019-12" db="EMBL/GenBank/DDBJ databases">
        <title>Genome sequencing and annotation of Brassica cretica.</title>
        <authorList>
            <person name="Studholme D.J."/>
            <person name="Sarris P."/>
        </authorList>
    </citation>
    <scope>NUCLEOTIDE SEQUENCE</scope>
    <source>
        <strain evidence="1">PFS-109/04</strain>
        <tissue evidence="1">Leaf</tissue>
    </source>
</reference>
<protein>
    <submittedName>
        <fullName evidence="1">Uncharacterized protein</fullName>
    </submittedName>
</protein>